<name>A0A2T0PSX9_9ACTN</name>
<accession>A0A2T0PSX9</accession>
<dbReference type="Pfam" id="PF09481">
    <property type="entry name" value="CRISPR_Cse1"/>
    <property type="match status" value="1"/>
</dbReference>
<dbReference type="InterPro" id="IPR013381">
    <property type="entry name" value="CRISPR-assoc_prot_Cse1"/>
</dbReference>
<dbReference type="OrthoDB" id="3187690at2"/>
<dbReference type="NCBIfam" id="TIGR02547">
    <property type="entry name" value="casA_cse1"/>
    <property type="match status" value="1"/>
</dbReference>
<comment type="caution">
    <text evidence="1">The sequence shown here is derived from an EMBL/GenBank/DDBJ whole genome shotgun (WGS) entry which is preliminary data.</text>
</comment>
<dbReference type="AlphaFoldDB" id="A0A2T0PSX9"/>
<dbReference type="RefSeq" id="WP_106253387.1">
    <property type="nucleotide sequence ID" value="NZ_PVZC01000012.1"/>
</dbReference>
<organism evidence="1 2">
    <name type="scientific">Allonocardiopsis opalescens</name>
    <dbReference type="NCBI Taxonomy" id="1144618"/>
    <lineage>
        <taxon>Bacteria</taxon>
        <taxon>Bacillati</taxon>
        <taxon>Actinomycetota</taxon>
        <taxon>Actinomycetes</taxon>
        <taxon>Streptosporangiales</taxon>
        <taxon>Allonocardiopsis</taxon>
    </lineage>
</organism>
<gene>
    <name evidence="1" type="ORF">CLV72_11273</name>
</gene>
<keyword evidence="2" id="KW-1185">Reference proteome</keyword>
<reference evidence="1 2" key="1">
    <citation type="submission" date="2018-03" db="EMBL/GenBank/DDBJ databases">
        <title>Genomic Encyclopedia of Archaeal and Bacterial Type Strains, Phase II (KMG-II): from individual species to whole genera.</title>
        <authorList>
            <person name="Goeker M."/>
        </authorList>
    </citation>
    <scope>NUCLEOTIDE SEQUENCE [LARGE SCALE GENOMIC DNA]</scope>
    <source>
        <strain evidence="1 2">DSM 45601</strain>
    </source>
</reference>
<evidence type="ECO:0000313" key="1">
    <source>
        <dbReference type="EMBL" id="PRX92000.1"/>
    </source>
</evidence>
<dbReference type="EMBL" id="PVZC01000012">
    <property type="protein sequence ID" value="PRX92000.1"/>
    <property type="molecule type" value="Genomic_DNA"/>
</dbReference>
<protein>
    <submittedName>
        <fullName evidence="1">CRISPR type I-E-associated protein CasA/Cse1</fullName>
    </submittedName>
</protein>
<sequence length="472" mass="50930">MRDLDLFTDPWIPVVYADGRVGEVGVRQALEDAGAIRDVCAEDPTLTVALFRLLLAVAHRLCGPVDDGRWGDLYRGGLPLDALERIGAGRWRLLDPDRPFAQDPVEGTLNPVEKITAYGRAGGGGMTWARPTALSPAEAARWLVWCHAYDTGGIRGKHGGGREAGVPLGSVGRRTHTRLLGPDLGRTLLLNLAPGAEAPRGEGWWERTEPVTERRKDRSPAGMVDYLCWPSRRIRLVRDDDGMVRTVVVCAGDDLKSHPDPLIGRGQSASASHREVCARGLQFTVPGLYEDADAAPAVAGWLAARHHHVDGLIGVETTEMITNLHGATVEDTTRREIALPASALVPETAAHARLGRLVAMLKTAEDGIGEVTAKAYQRDREPVAAGAARAAVDAARPQWENDLRRLLRGGDDAERQAVDLFTAFVTDAAEQAMKVAAHETSNSHVVDLVGLVLWSSRRLCNEIAEIAEPAPA</sequence>
<evidence type="ECO:0000313" key="2">
    <source>
        <dbReference type="Proteomes" id="UP000237846"/>
    </source>
</evidence>
<dbReference type="Proteomes" id="UP000237846">
    <property type="component" value="Unassembled WGS sequence"/>
</dbReference>
<proteinExistence type="predicted"/>